<keyword evidence="2" id="KW-0813">Transport</keyword>
<evidence type="ECO:0000256" key="7">
    <source>
        <dbReference type="ARBA" id="ARBA00023136"/>
    </source>
</evidence>
<keyword evidence="3" id="KW-0679">Respiratory chain</keyword>
<keyword evidence="9" id="KW-1185">Reference proteome</keyword>
<dbReference type="EMBL" id="BNJQ01000021">
    <property type="protein sequence ID" value="GHP08624.1"/>
    <property type="molecule type" value="Genomic_DNA"/>
</dbReference>
<evidence type="ECO:0000256" key="6">
    <source>
        <dbReference type="ARBA" id="ARBA00023128"/>
    </source>
</evidence>
<evidence type="ECO:0000256" key="4">
    <source>
        <dbReference type="ARBA" id="ARBA00022792"/>
    </source>
</evidence>
<keyword evidence="5" id="KW-0249">Electron transport</keyword>
<accession>A0A830HN72</accession>
<organism evidence="8 9">
    <name type="scientific">Pycnococcus provasolii</name>
    <dbReference type="NCBI Taxonomy" id="41880"/>
    <lineage>
        <taxon>Eukaryota</taxon>
        <taxon>Viridiplantae</taxon>
        <taxon>Chlorophyta</taxon>
        <taxon>Pseudoscourfieldiophyceae</taxon>
        <taxon>Pseudoscourfieldiales</taxon>
        <taxon>Pycnococcaceae</taxon>
        <taxon>Pycnococcus</taxon>
    </lineage>
</organism>
<reference evidence="8" key="1">
    <citation type="submission" date="2020-10" db="EMBL/GenBank/DDBJ databases">
        <title>Unveiling of a novel bifunctional photoreceptor, Dualchrome1, isolated from a cosmopolitan green alga.</title>
        <authorList>
            <person name="Suzuki S."/>
            <person name="Kawachi M."/>
        </authorList>
    </citation>
    <scope>NUCLEOTIDE SEQUENCE</scope>
    <source>
        <strain evidence="8">NIES 2893</strain>
    </source>
</reference>
<dbReference type="OrthoDB" id="10252718at2759"/>
<dbReference type="PANTHER" id="PTHR13094:SF1">
    <property type="entry name" value="NADH DEHYDROGENASE [UBIQUINONE] 1 BETA SUBCOMPLEX SUBUNIT 10"/>
    <property type="match status" value="1"/>
</dbReference>
<sequence>MASGPTFDGPPTGPRPDPAVDVAGFFQHRDAVVKEKFVRIETSKIIKEKLKLCYLREGVNHLENCSELATAYMDSLRGTGIYKIHNAHHARDVVKRGGQL</sequence>
<evidence type="ECO:0000256" key="3">
    <source>
        <dbReference type="ARBA" id="ARBA00022660"/>
    </source>
</evidence>
<evidence type="ECO:0000256" key="5">
    <source>
        <dbReference type="ARBA" id="ARBA00022982"/>
    </source>
</evidence>
<keyword evidence="4" id="KW-0999">Mitochondrion inner membrane</keyword>
<name>A0A830HN72_9CHLO</name>
<keyword evidence="7" id="KW-0472">Membrane</keyword>
<dbReference type="InterPro" id="IPR039993">
    <property type="entry name" value="NDUFB10"/>
</dbReference>
<comment type="caution">
    <text evidence="8">The sequence shown here is derived from an EMBL/GenBank/DDBJ whole genome shotgun (WGS) entry which is preliminary data.</text>
</comment>
<gene>
    <name evidence="8" type="ORF">PPROV_000736100</name>
</gene>
<dbReference type="GO" id="GO:0005743">
    <property type="term" value="C:mitochondrial inner membrane"/>
    <property type="evidence" value="ECO:0007669"/>
    <property type="project" value="UniProtKB-SubCell"/>
</dbReference>
<comment type="subcellular location">
    <subcellularLocation>
        <location evidence="1">Mitochondrion inner membrane</location>
        <topology evidence="1">Peripheral membrane protein</topology>
        <orientation evidence="1">Matrix side</orientation>
    </subcellularLocation>
</comment>
<evidence type="ECO:0000256" key="1">
    <source>
        <dbReference type="ARBA" id="ARBA00004443"/>
    </source>
</evidence>
<protein>
    <submittedName>
        <fullName evidence="8">Uncharacterized protein</fullName>
    </submittedName>
</protein>
<dbReference type="PANTHER" id="PTHR13094">
    <property type="entry name" value="NADH-UBIQUINONE OXIDOREDUCTASE PDSW SUBUNIT"/>
    <property type="match status" value="1"/>
</dbReference>
<dbReference type="AlphaFoldDB" id="A0A830HN72"/>
<evidence type="ECO:0000313" key="9">
    <source>
        <dbReference type="Proteomes" id="UP000660262"/>
    </source>
</evidence>
<evidence type="ECO:0000256" key="2">
    <source>
        <dbReference type="ARBA" id="ARBA00022448"/>
    </source>
</evidence>
<dbReference type="Proteomes" id="UP000660262">
    <property type="component" value="Unassembled WGS sequence"/>
</dbReference>
<proteinExistence type="predicted"/>
<evidence type="ECO:0000313" key="8">
    <source>
        <dbReference type="EMBL" id="GHP08624.1"/>
    </source>
</evidence>
<keyword evidence="6" id="KW-0496">Mitochondrion</keyword>